<comment type="subcellular location">
    <subcellularLocation>
        <location evidence="1">Golgi apparatus membrane</location>
        <topology evidence="1">Single-pass type II membrane protein</topology>
    </subcellularLocation>
</comment>
<dbReference type="Gene3D" id="3.90.1480.20">
    <property type="entry name" value="Glycosyl transferase family 29"/>
    <property type="match status" value="1"/>
</dbReference>
<dbReference type="RefSeq" id="XP_038054080.1">
    <property type="nucleotide sequence ID" value="XM_038198152.1"/>
</dbReference>
<dbReference type="AlphaFoldDB" id="A0A913ZSD0"/>
<keyword evidence="11" id="KW-0472">Membrane</keyword>
<evidence type="ECO:0000313" key="15">
    <source>
        <dbReference type="EnsemblMetazoa" id="XP_038054080.1"/>
    </source>
</evidence>
<evidence type="ECO:0000256" key="7">
    <source>
        <dbReference type="ARBA" id="ARBA00022981"/>
    </source>
</evidence>
<evidence type="ECO:0000256" key="10">
    <source>
        <dbReference type="ARBA" id="ARBA00023098"/>
    </source>
</evidence>
<evidence type="ECO:0000256" key="12">
    <source>
        <dbReference type="ARBA" id="ARBA00023157"/>
    </source>
</evidence>
<keyword evidence="12" id="KW-1015">Disulfide bond</keyword>
<dbReference type="PANTHER" id="PTHR45906:SF1">
    <property type="entry name" value="ALPHA-N-ACETYL-NEURAMINYL-2,3-BETA-GALACTOSYL-1, 3-N-ACETYL-GALACTOSAMINIDE ALPHA-2,6-SIALYLTRANSFERASE-LIKE"/>
    <property type="match status" value="1"/>
</dbReference>
<dbReference type="PANTHER" id="PTHR45906">
    <property type="entry name" value="ALPHA-N-ACETYL-NEURAMINYL-2,3-BETA-GALACTOSYL-1, 3-N-ACETYL-GALACTOSAMINIDE ALPHA-2,6-SIALYLTRANSFERASE-LIKE"/>
    <property type="match status" value="1"/>
</dbReference>
<comment type="similarity">
    <text evidence="2">Belongs to the glycosyltransferase 29 family.</text>
</comment>
<sequence length="328" mass="37334">MHKLLTLLTGLTLASLFFYLLLSVYVFIHTSRPPSPFSIKRGFIRNATDRPKVLTGPSLHPETTLPPIHGAVRHYKSLLDNRTVDLGCTSCAVVSSSGYLLGTKAGPEIDRHSCVIRLNMAPVKGYEKDVGTRTSLRVMNFFMLGFEPETMPPNSHIMVWGLLKRTSYLENARNLSRRLSTGSTIHGQTHKGELEAEELFAKETGLHPVKTRSWISTGWFAMMIAIDICREIHVYGMVPSDYCARKPKKDVPYHYYETPYVKECSTYNKAQGDKTGNHRFISEKSVFARWAQRFNITFHYPSWSEGLDPQLFQKPGPLLETLIHWIRT</sequence>
<keyword evidence="5" id="KW-0812">Transmembrane</keyword>
<dbReference type="EnsemblMetazoa" id="XM_038198152.1">
    <property type="protein sequence ID" value="XP_038054080.1"/>
    <property type="gene ID" value="LOC119726454"/>
</dbReference>
<dbReference type="GO" id="GO:0001665">
    <property type="term" value="F:alpha-N-acetylgalactosaminide alpha-2,6-sialyltransferase activity"/>
    <property type="evidence" value="ECO:0007669"/>
    <property type="project" value="TreeGrafter"/>
</dbReference>
<dbReference type="Pfam" id="PF00777">
    <property type="entry name" value="Glyco_transf_29"/>
    <property type="match status" value="2"/>
</dbReference>
<dbReference type="OMA" id="CVIRLNM"/>
<dbReference type="GO" id="GO:0001574">
    <property type="term" value="P:ganglioside biosynthetic process"/>
    <property type="evidence" value="ECO:0007669"/>
    <property type="project" value="TreeGrafter"/>
</dbReference>
<evidence type="ECO:0000256" key="6">
    <source>
        <dbReference type="ARBA" id="ARBA00022968"/>
    </source>
</evidence>
<evidence type="ECO:0000256" key="5">
    <source>
        <dbReference type="ARBA" id="ARBA00022692"/>
    </source>
</evidence>
<keyword evidence="7" id="KW-0730">Sialic acid</keyword>
<comment type="catalytic activity">
    <reaction evidence="14">
        <text>a ganglioside GM1b (d18:1(4E)) + CMP-N-acetyl-beta-neuraminate = a ganglioside GD1alpha (d18:1(4E)) + CMP + H(+)</text>
        <dbReference type="Rhea" id="RHEA:41968"/>
        <dbReference type="ChEBI" id="CHEBI:15378"/>
        <dbReference type="ChEBI" id="CHEBI:57812"/>
        <dbReference type="ChEBI" id="CHEBI:60377"/>
        <dbReference type="ChEBI" id="CHEBI:78568"/>
        <dbReference type="ChEBI" id="CHEBI:78569"/>
    </reaction>
    <physiologicalReaction direction="left-to-right" evidence="14">
        <dbReference type="Rhea" id="RHEA:41969"/>
    </physiologicalReaction>
</comment>
<organism evidence="15 16">
    <name type="scientific">Patiria miniata</name>
    <name type="common">Bat star</name>
    <name type="synonym">Asterina miniata</name>
    <dbReference type="NCBI Taxonomy" id="46514"/>
    <lineage>
        <taxon>Eukaryota</taxon>
        <taxon>Metazoa</taxon>
        <taxon>Echinodermata</taxon>
        <taxon>Eleutherozoa</taxon>
        <taxon>Asterozoa</taxon>
        <taxon>Asteroidea</taxon>
        <taxon>Valvatacea</taxon>
        <taxon>Valvatida</taxon>
        <taxon>Asterinidae</taxon>
        <taxon>Patiria</taxon>
    </lineage>
</organism>
<evidence type="ECO:0000256" key="1">
    <source>
        <dbReference type="ARBA" id="ARBA00004323"/>
    </source>
</evidence>
<dbReference type="OrthoDB" id="10264956at2759"/>
<keyword evidence="3" id="KW-0328">Glycosyltransferase</keyword>
<evidence type="ECO:0000256" key="2">
    <source>
        <dbReference type="ARBA" id="ARBA00006003"/>
    </source>
</evidence>
<keyword evidence="10" id="KW-0443">Lipid metabolism</keyword>
<dbReference type="GeneID" id="119726454"/>
<evidence type="ECO:0000256" key="4">
    <source>
        <dbReference type="ARBA" id="ARBA00022679"/>
    </source>
</evidence>
<evidence type="ECO:0000256" key="8">
    <source>
        <dbReference type="ARBA" id="ARBA00022989"/>
    </source>
</evidence>
<evidence type="ECO:0000256" key="9">
    <source>
        <dbReference type="ARBA" id="ARBA00023034"/>
    </source>
</evidence>
<dbReference type="InterPro" id="IPR001675">
    <property type="entry name" value="Glyco_trans_29"/>
</dbReference>
<reference evidence="15" key="1">
    <citation type="submission" date="2022-11" db="UniProtKB">
        <authorList>
            <consortium name="EnsemblMetazoa"/>
        </authorList>
    </citation>
    <scope>IDENTIFICATION</scope>
</reference>
<evidence type="ECO:0000313" key="16">
    <source>
        <dbReference type="Proteomes" id="UP000887568"/>
    </source>
</evidence>
<keyword evidence="9" id="KW-0333">Golgi apparatus</keyword>
<dbReference type="Proteomes" id="UP000887568">
    <property type="component" value="Unplaced"/>
</dbReference>
<keyword evidence="4" id="KW-0808">Transferase</keyword>
<keyword evidence="16" id="KW-1185">Reference proteome</keyword>
<proteinExistence type="inferred from homology"/>
<evidence type="ECO:0000256" key="13">
    <source>
        <dbReference type="ARBA" id="ARBA00023180"/>
    </source>
</evidence>
<evidence type="ECO:0000256" key="14">
    <source>
        <dbReference type="ARBA" id="ARBA00043744"/>
    </source>
</evidence>
<dbReference type="InterPro" id="IPR038578">
    <property type="entry name" value="GT29-like_sf"/>
</dbReference>
<keyword evidence="6" id="KW-0735">Signal-anchor</keyword>
<keyword evidence="13" id="KW-0325">Glycoprotein</keyword>
<accession>A0A913ZSD0</accession>
<dbReference type="GO" id="GO:0000139">
    <property type="term" value="C:Golgi membrane"/>
    <property type="evidence" value="ECO:0007669"/>
    <property type="project" value="UniProtKB-SubCell"/>
</dbReference>
<keyword evidence="8" id="KW-1133">Transmembrane helix</keyword>
<evidence type="ECO:0000256" key="3">
    <source>
        <dbReference type="ARBA" id="ARBA00022676"/>
    </source>
</evidence>
<name>A0A913ZSD0_PATMI</name>
<evidence type="ECO:0000256" key="11">
    <source>
        <dbReference type="ARBA" id="ARBA00023136"/>
    </source>
</evidence>
<protein>
    <submittedName>
        <fullName evidence="15">Uncharacterized protein</fullName>
    </submittedName>
</protein>